<feature type="transmembrane region" description="Helical" evidence="1">
    <location>
        <begin position="65"/>
        <end position="87"/>
    </location>
</feature>
<accession>A0A2W2CVM8</accession>
<dbReference type="Proteomes" id="UP000248764">
    <property type="component" value="Unassembled WGS sequence"/>
</dbReference>
<keyword evidence="1" id="KW-0472">Membrane</keyword>
<name>A0A2W2CVM8_9ACTN</name>
<organism evidence="2 3">
    <name type="scientific">Jiangella anatolica</name>
    <dbReference type="NCBI Taxonomy" id="2670374"/>
    <lineage>
        <taxon>Bacteria</taxon>
        <taxon>Bacillati</taxon>
        <taxon>Actinomycetota</taxon>
        <taxon>Actinomycetes</taxon>
        <taxon>Jiangellales</taxon>
        <taxon>Jiangellaceae</taxon>
        <taxon>Jiangella</taxon>
    </lineage>
</organism>
<feature type="transmembrane region" description="Helical" evidence="1">
    <location>
        <begin position="12"/>
        <end position="30"/>
    </location>
</feature>
<dbReference type="AlphaFoldDB" id="A0A2W2CVM8"/>
<protein>
    <recommendedName>
        <fullName evidence="4">DUF4190 domain-containing protein</fullName>
    </recommendedName>
</protein>
<reference evidence="2 3" key="1">
    <citation type="submission" date="2018-01" db="EMBL/GenBank/DDBJ databases">
        <title>Draft genome sequence of Jiangella sp. GTF31.</title>
        <authorList>
            <person name="Sahin N."/>
            <person name="Ay H."/>
            <person name="Saygin H."/>
        </authorList>
    </citation>
    <scope>NUCLEOTIDE SEQUENCE [LARGE SCALE GENOMIC DNA]</scope>
    <source>
        <strain evidence="2 3">GTF31</strain>
    </source>
</reference>
<evidence type="ECO:0000313" key="2">
    <source>
        <dbReference type="EMBL" id="PZF84283.1"/>
    </source>
</evidence>
<keyword evidence="1" id="KW-1133">Transmembrane helix</keyword>
<comment type="caution">
    <text evidence="2">The sequence shown here is derived from an EMBL/GenBank/DDBJ whole genome shotgun (WGS) entry which is preliminary data.</text>
</comment>
<gene>
    <name evidence="2" type="ORF">C1I92_09195</name>
</gene>
<feature type="transmembrane region" description="Helical" evidence="1">
    <location>
        <begin position="36"/>
        <end position="53"/>
    </location>
</feature>
<evidence type="ECO:0008006" key="4">
    <source>
        <dbReference type="Google" id="ProtNLM"/>
    </source>
</evidence>
<evidence type="ECO:0000313" key="3">
    <source>
        <dbReference type="Proteomes" id="UP000248764"/>
    </source>
</evidence>
<keyword evidence="3" id="KW-1185">Reference proteome</keyword>
<sequence length="90" mass="9068">MDGDADTKPRRGLGGPALFTGVLALVFAFVPFVGEFVAAPAAVVAIALGFIGWDRAEKGLADDGARALTGGVLGLVAGLVVFFVFLATMG</sequence>
<proteinExistence type="predicted"/>
<dbReference type="RefSeq" id="WP_111254439.1">
    <property type="nucleotide sequence ID" value="NZ_POTW01000017.1"/>
</dbReference>
<keyword evidence="1" id="KW-0812">Transmembrane</keyword>
<evidence type="ECO:0000256" key="1">
    <source>
        <dbReference type="SAM" id="Phobius"/>
    </source>
</evidence>
<dbReference type="EMBL" id="POTW01000017">
    <property type="protein sequence ID" value="PZF84283.1"/>
    <property type="molecule type" value="Genomic_DNA"/>
</dbReference>